<dbReference type="SUPFAM" id="SSF52540">
    <property type="entry name" value="P-loop containing nucleoside triphosphate hydrolases"/>
    <property type="match status" value="1"/>
</dbReference>
<keyword evidence="3 5" id="KW-0238">DNA-binding</keyword>
<dbReference type="InterPro" id="IPR027417">
    <property type="entry name" value="P-loop_NTPase"/>
</dbReference>
<comment type="similarity">
    <text evidence="1">Belongs to the AfsR/DnrI/RedD regulatory family.</text>
</comment>
<dbReference type="InterPro" id="IPR002182">
    <property type="entry name" value="NB-ARC"/>
</dbReference>
<dbReference type="PANTHER" id="PTHR35807:SF1">
    <property type="entry name" value="TRANSCRIPTIONAL REGULATOR REDD"/>
    <property type="match status" value="1"/>
</dbReference>
<dbReference type="PANTHER" id="PTHR35807">
    <property type="entry name" value="TRANSCRIPTIONAL REGULATOR REDD-RELATED"/>
    <property type="match status" value="1"/>
</dbReference>
<keyword evidence="9" id="KW-1185">Reference proteome</keyword>
<dbReference type="RefSeq" id="WP_344220587.1">
    <property type="nucleotide sequence ID" value="NZ_BAAAOS010000049.1"/>
</dbReference>
<evidence type="ECO:0000313" key="9">
    <source>
        <dbReference type="Proteomes" id="UP001500393"/>
    </source>
</evidence>
<proteinExistence type="inferred from homology"/>
<keyword evidence="4" id="KW-0804">Transcription</keyword>
<dbReference type="SMART" id="SM00028">
    <property type="entry name" value="TPR"/>
    <property type="match status" value="6"/>
</dbReference>
<dbReference type="PROSITE" id="PS51755">
    <property type="entry name" value="OMPR_PHOB"/>
    <property type="match status" value="1"/>
</dbReference>
<accession>A0ABN2EDU3</accession>
<dbReference type="InterPro" id="IPR036388">
    <property type="entry name" value="WH-like_DNA-bd_sf"/>
</dbReference>
<dbReference type="Pfam" id="PF00486">
    <property type="entry name" value="Trans_reg_C"/>
    <property type="match status" value="1"/>
</dbReference>
<dbReference type="CDD" id="cd15831">
    <property type="entry name" value="BTAD"/>
    <property type="match status" value="1"/>
</dbReference>
<feature type="domain" description="OmpR/PhoB-type" evidence="7">
    <location>
        <begin position="1"/>
        <end position="92"/>
    </location>
</feature>
<comment type="caution">
    <text evidence="8">The sequence shown here is derived from an EMBL/GenBank/DDBJ whole genome shotgun (WGS) entry which is preliminary data.</text>
</comment>
<protein>
    <submittedName>
        <fullName evidence="8">BTAD domain-containing putative transcriptional regulator</fullName>
    </submittedName>
</protein>
<dbReference type="SMART" id="SM01043">
    <property type="entry name" value="BTAD"/>
    <property type="match status" value="1"/>
</dbReference>
<dbReference type="InterPro" id="IPR051677">
    <property type="entry name" value="AfsR-DnrI-RedD_regulator"/>
</dbReference>
<dbReference type="SUPFAM" id="SSF46894">
    <property type="entry name" value="C-terminal effector domain of the bipartite response regulators"/>
    <property type="match status" value="1"/>
</dbReference>
<dbReference type="InterPro" id="IPR005158">
    <property type="entry name" value="BTAD"/>
</dbReference>
<dbReference type="Proteomes" id="UP001500393">
    <property type="component" value="Unassembled WGS sequence"/>
</dbReference>
<dbReference type="Pfam" id="PF13181">
    <property type="entry name" value="TPR_8"/>
    <property type="match status" value="1"/>
</dbReference>
<keyword evidence="2" id="KW-0805">Transcription regulation</keyword>
<dbReference type="SUPFAM" id="SSF48452">
    <property type="entry name" value="TPR-like"/>
    <property type="match status" value="3"/>
</dbReference>
<evidence type="ECO:0000256" key="4">
    <source>
        <dbReference type="ARBA" id="ARBA00023163"/>
    </source>
</evidence>
<dbReference type="InterPro" id="IPR011990">
    <property type="entry name" value="TPR-like_helical_dom_sf"/>
</dbReference>
<dbReference type="InterPro" id="IPR019734">
    <property type="entry name" value="TPR_rpt"/>
</dbReference>
<organism evidence="8 9">
    <name type="scientific">Kribbella sancticallisti</name>
    <dbReference type="NCBI Taxonomy" id="460087"/>
    <lineage>
        <taxon>Bacteria</taxon>
        <taxon>Bacillati</taxon>
        <taxon>Actinomycetota</taxon>
        <taxon>Actinomycetes</taxon>
        <taxon>Propionibacteriales</taxon>
        <taxon>Kribbellaceae</taxon>
        <taxon>Kribbella</taxon>
    </lineage>
</organism>
<feature type="region of interest" description="Disordered" evidence="6">
    <location>
        <begin position="989"/>
        <end position="1010"/>
    </location>
</feature>
<dbReference type="Gene3D" id="3.40.50.300">
    <property type="entry name" value="P-loop containing nucleotide triphosphate hydrolases"/>
    <property type="match status" value="1"/>
</dbReference>
<evidence type="ECO:0000256" key="3">
    <source>
        <dbReference type="ARBA" id="ARBA00023125"/>
    </source>
</evidence>
<evidence type="ECO:0000259" key="7">
    <source>
        <dbReference type="PROSITE" id="PS51755"/>
    </source>
</evidence>
<evidence type="ECO:0000256" key="6">
    <source>
        <dbReference type="SAM" id="MobiDB-lite"/>
    </source>
</evidence>
<dbReference type="InterPro" id="IPR001867">
    <property type="entry name" value="OmpR/PhoB-type_DNA-bd"/>
</dbReference>
<gene>
    <name evidence="8" type="ORF">GCM10009789_65270</name>
</gene>
<evidence type="ECO:0000256" key="1">
    <source>
        <dbReference type="ARBA" id="ARBA00005820"/>
    </source>
</evidence>
<dbReference type="Pfam" id="PF03704">
    <property type="entry name" value="BTAD"/>
    <property type="match status" value="1"/>
</dbReference>
<dbReference type="Gene3D" id="1.25.40.10">
    <property type="entry name" value="Tetratricopeptide repeat domain"/>
    <property type="match status" value="3"/>
</dbReference>
<dbReference type="SMART" id="SM00862">
    <property type="entry name" value="Trans_reg_C"/>
    <property type="match status" value="1"/>
</dbReference>
<evidence type="ECO:0000256" key="5">
    <source>
        <dbReference type="PROSITE-ProRule" id="PRU01091"/>
    </source>
</evidence>
<dbReference type="Pfam" id="PF00931">
    <property type="entry name" value="NB-ARC"/>
    <property type="match status" value="1"/>
</dbReference>
<dbReference type="PRINTS" id="PR00364">
    <property type="entry name" value="DISEASERSIST"/>
</dbReference>
<dbReference type="Gene3D" id="1.10.10.10">
    <property type="entry name" value="Winged helix-like DNA-binding domain superfamily/Winged helix DNA-binding domain"/>
    <property type="match status" value="2"/>
</dbReference>
<dbReference type="EMBL" id="BAAAOS010000049">
    <property type="protein sequence ID" value="GAA1602041.1"/>
    <property type="molecule type" value="Genomic_DNA"/>
</dbReference>
<evidence type="ECO:0000256" key="2">
    <source>
        <dbReference type="ARBA" id="ARBA00023015"/>
    </source>
</evidence>
<sequence>MSPAFRLLGPIAVLEEGLEIPIGAPRLRTLLAALLVNANQTVTFSELVLWLWGGEPPAQPQRALHTAMSRLRAVLGPNAGLHTVTGGYRLDVEDEQLDLRQFRVLAAAGTIEDLTAALKLWEGEALTGALDYPVVRDQREVLQEEWIRVTEQLIDARLALREHAELVPELTALTKQYPLRERFWAQLMLALNNSARQADALAAYHELTALLREELGIDPGEEIRRVHLAVLAGTNDGPPAASAPRQWQVHRQLPMDIGDFVGRQDEVDAIVVRLTSPAAVPVVTISGPPGAGKTALAVRVAHRLRNRYPDGQWYVRLDGAGDSERDPLEVLRLLLELAGAEALAGDADTLSARLRSLLADKQVLILLDDAKDSQQVRPLLPGSRNSAVLVTSRNELAGLSVLDSALGTTVAVLELGEAVELLRAVVGAKRVDREPQAAEELARLCGCLPLALRIAASHLALRTDDSIAVYSEQLRGSNRLLALSVVGEPDAAVEGAFARSYDALLPASRRLFALLGLVPGPDVTVPLVAALLGTVDREAAQLLESLVNANLVVRQADRYRMHDLIRLYAEQRAEVEPDTEAAWQRLCDWYLSTADAAARFDYLLPVRLTPQQGAGVFSTAAEGHAWLEQEEAGLVALIKRASERGPAKIAWQLADVLKHYLTVNHRVDPWRAIVLAGLAAARSTNDLGGQGAMLHSLGALQFISGDNSAAISSASQAADLYARAGFGLGYAALLCNIGMALDDQGESPKAAELLERGIAGLREFDRPGALVNALNSLSNVECNLGNLDAALAAADEAAATAPDTRTRTVALFNRGVANRLLGNLTQAETDLSEAAHAEDESLPLQYEAAMLYADLGYLEEAESWARRALTRSHGNGQPWHEAAALNALGTICSLRGHWNDAARYHQAAGGIARSNGHRATVADSVLGLAEADLGRGQPERAAELAKQAVLSARRLGHRVLVCRALLLLAAVEPAAGHATEAAAIQAETGYHPGSRGTSSTAPAGEGPPHP</sequence>
<name>A0ABN2EDU3_9ACTN</name>
<reference evidence="8 9" key="1">
    <citation type="journal article" date="2019" name="Int. J. Syst. Evol. Microbiol.">
        <title>The Global Catalogue of Microorganisms (GCM) 10K type strain sequencing project: providing services to taxonomists for standard genome sequencing and annotation.</title>
        <authorList>
            <consortium name="The Broad Institute Genomics Platform"/>
            <consortium name="The Broad Institute Genome Sequencing Center for Infectious Disease"/>
            <person name="Wu L."/>
            <person name="Ma J."/>
        </authorList>
    </citation>
    <scope>NUCLEOTIDE SEQUENCE [LARGE SCALE GENOMIC DNA]</scope>
    <source>
        <strain evidence="8 9">JCM 14969</strain>
    </source>
</reference>
<dbReference type="InterPro" id="IPR016032">
    <property type="entry name" value="Sig_transdc_resp-reg_C-effctor"/>
</dbReference>
<feature type="DNA-binding region" description="OmpR/PhoB-type" evidence="5">
    <location>
        <begin position="1"/>
        <end position="92"/>
    </location>
</feature>
<evidence type="ECO:0000313" key="8">
    <source>
        <dbReference type="EMBL" id="GAA1602041.1"/>
    </source>
</evidence>